<dbReference type="InterPro" id="IPR001278">
    <property type="entry name" value="Arg-tRNA-ligase"/>
</dbReference>
<gene>
    <name evidence="12" type="primary">argS</name>
    <name evidence="12" type="ORF">GF359_10135</name>
</gene>
<reference evidence="12" key="1">
    <citation type="submission" date="2019-11" db="EMBL/GenBank/DDBJ databases">
        <title>Microbial mats filling the niche in hypersaline microbial mats.</title>
        <authorList>
            <person name="Wong H.L."/>
            <person name="Macleod F.I."/>
            <person name="White R.A. III"/>
            <person name="Burns B.P."/>
        </authorList>
    </citation>
    <scope>NUCLEOTIDE SEQUENCE</scope>
    <source>
        <strain evidence="12">Bin_327</strain>
    </source>
</reference>
<dbReference type="InterPro" id="IPR014729">
    <property type="entry name" value="Rossmann-like_a/b/a_fold"/>
</dbReference>
<evidence type="ECO:0000256" key="5">
    <source>
        <dbReference type="ARBA" id="ARBA00022840"/>
    </source>
</evidence>
<dbReference type="InterPro" id="IPR035684">
    <property type="entry name" value="ArgRS_core"/>
</dbReference>
<dbReference type="Gene3D" id="3.40.50.620">
    <property type="entry name" value="HUPs"/>
    <property type="match status" value="1"/>
</dbReference>
<evidence type="ECO:0000256" key="3">
    <source>
        <dbReference type="ARBA" id="ARBA00022598"/>
    </source>
</evidence>
<dbReference type="GO" id="GO:0005737">
    <property type="term" value="C:cytoplasm"/>
    <property type="evidence" value="ECO:0007669"/>
    <property type="project" value="UniProtKB-UniRule"/>
</dbReference>
<dbReference type="PANTHER" id="PTHR11956:SF5">
    <property type="entry name" value="ARGININE--TRNA LIGASE, CYTOPLASMIC"/>
    <property type="match status" value="1"/>
</dbReference>
<comment type="catalytic activity">
    <reaction evidence="8">
        <text>tRNA(Arg) + L-arginine + ATP = L-arginyl-tRNA(Arg) + AMP + diphosphate</text>
        <dbReference type="Rhea" id="RHEA:20301"/>
        <dbReference type="Rhea" id="RHEA-COMP:9658"/>
        <dbReference type="Rhea" id="RHEA-COMP:9673"/>
        <dbReference type="ChEBI" id="CHEBI:30616"/>
        <dbReference type="ChEBI" id="CHEBI:32682"/>
        <dbReference type="ChEBI" id="CHEBI:33019"/>
        <dbReference type="ChEBI" id="CHEBI:78442"/>
        <dbReference type="ChEBI" id="CHEBI:78513"/>
        <dbReference type="ChEBI" id="CHEBI:456215"/>
        <dbReference type="EC" id="6.1.1.19"/>
    </reaction>
</comment>
<sequence>MNKGTGLSYVLERLFSDIQARASREFGVQNPEIRRPPKGQEATYAVPCFPYAKKKGKNPFELAQEVAKRWNQNTGDLIAGFEAVKGYVNVIADQKALLAGILADLVGTKESYGRHPKKERTVVVDYCSPNIAKPLHAGHLRSTIIGQALINILKEGGYGVVGINFLSDWGTQFGKLLYAYNRWGKEEEFAKAPIRHLVDIYVRFHEELKRNPGLDDEARETFKRLEQGAGEERRLWTRLRQASLASFEKTVARLGVKFDHNWYESDFEKAAHELIDRLLEQGIAERSEGAVIIKTSDDEDKPPLVARKSDGTTLYASRDLASAVERIEKWNPSKLLYVVATEQNLHFTNLAMALDRMGYTDICKHVRFGMVSLPEGKISTREGRVVYLDELLDEAERRAEEIVTGKNPDMPRGKRAEVARKIGIGSVIYADLSQDRIKDITFDWSKMLAFEGNSAPYLQYAAVRCAKILEKARHEERNPLKQMT</sequence>
<comment type="similarity">
    <text evidence="1 10">Belongs to the class-I aminoacyl-tRNA synthetase family.</text>
</comment>
<evidence type="ECO:0000313" key="12">
    <source>
        <dbReference type="EMBL" id="MBD3365559.1"/>
    </source>
</evidence>
<dbReference type="EC" id="6.1.1.19" evidence="2 9"/>
<accession>A0A9D5KB80</accession>
<comment type="caution">
    <text evidence="12">The sequence shown here is derived from an EMBL/GenBank/DDBJ whole genome shotgun (WGS) entry which is preliminary data.</text>
</comment>
<protein>
    <recommendedName>
        <fullName evidence="2 9">Arginine--tRNA ligase</fullName>
        <ecNumber evidence="2 9">6.1.1.19</ecNumber>
    </recommendedName>
</protein>
<evidence type="ECO:0000256" key="1">
    <source>
        <dbReference type="ARBA" id="ARBA00005594"/>
    </source>
</evidence>
<dbReference type="PANTHER" id="PTHR11956">
    <property type="entry name" value="ARGINYL-TRNA SYNTHETASE"/>
    <property type="match status" value="1"/>
</dbReference>
<evidence type="ECO:0000256" key="10">
    <source>
        <dbReference type="RuleBase" id="RU363038"/>
    </source>
</evidence>
<dbReference type="Pfam" id="PF03485">
    <property type="entry name" value="Arg_tRNA_synt_N"/>
    <property type="match status" value="1"/>
</dbReference>
<dbReference type="PRINTS" id="PR01038">
    <property type="entry name" value="TRNASYNTHARG"/>
</dbReference>
<proteinExistence type="inferred from homology"/>
<dbReference type="Pfam" id="PF00750">
    <property type="entry name" value="tRNA-synt_1d"/>
    <property type="match status" value="1"/>
</dbReference>
<dbReference type="InterPro" id="IPR036695">
    <property type="entry name" value="Arg-tRNA-synth_N_sf"/>
</dbReference>
<dbReference type="GO" id="GO:0006420">
    <property type="term" value="P:arginyl-tRNA aminoacylation"/>
    <property type="evidence" value="ECO:0007669"/>
    <property type="project" value="UniProtKB-UniRule"/>
</dbReference>
<keyword evidence="3 10" id="KW-0436">Ligase</keyword>
<evidence type="ECO:0000256" key="4">
    <source>
        <dbReference type="ARBA" id="ARBA00022741"/>
    </source>
</evidence>
<dbReference type="NCBIfam" id="TIGR00456">
    <property type="entry name" value="argS"/>
    <property type="match status" value="1"/>
</dbReference>
<dbReference type="SUPFAM" id="SSF52374">
    <property type="entry name" value="Nucleotidylyl transferase"/>
    <property type="match status" value="1"/>
</dbReference>
<evidence type="ECO:0000259" key="11">
    <source>
        <dbReference type="SMART" id="SM01016"/>
    </source>
</evidence>
<dbReference type="GO" id="GO:0005524">
    <property type="term" value="F:ATP binding"/>
    <property type="evidence" value="ECO:0007669"/>
    <property type="project" value="UniProtKB-KW"/>
</dbReference>
<dbReference type="GO" id="GO:0004814">
    <property type="term" value="F:arginine-tRNA ligase activity"/>
    <property type="evidence" value="ECO:0007669"/>
    <property type="project" value="UniProtKB-UniRule"/>
</dbReference>
<dbReference type="SUPFAM" id="SSF55190">
    <property type="entry name" value="Arginyl-tRNA synthetase (ArgRS), N-terminal 'additional' domain"/>
    <property type="match status" value="1"/>
</dbReference>
<feature type="domain" description="Arginyl tRNA synthetase N-terminal" evidence="11">
    <location>
        <begin position="9"/>
        <end position="92"/>
    </location>
</feature>
<evidence type="ECO:0000256" key="7">
    <source>
        <dbReference type="ARBA" id="ARBA00023146"/>
    </source>
</evidence>
<evidence type="ECO:0000256" key="6">
    <source>
        <dbReference type="ARBA" id="ARBA00022917"/>
    </source>
</evidence>
<dbReference type="EMBL" id="WJKJ01000335">
    <property type="protein sequence ID" value="MBD3365559.1"/>
    <property type="molecule type" value="Genomic_DNA"/>
</dbReference>
<evidence type="ECO:0000256" key="2">
    <source>
        <dbReference type="ARBA" id="ARBA00012837"/>
    </source>
</evidence>
<keyword evidence="5 10" id="KW-0067">ATP-binding</keyword>
<dbReference type="AlphaFoldDB" id="A0A9D5KB80"/>
<evidence type="ECO:0000256" key="8">
    <source>
        <dbReference type="ARBA" id="ARBA00049339"/>
    </source>
</evidence>
<dbReference type="Gene3D" id="3.30.1360.70">
    <property type="entry name" value="Arginyl tRNA synthetase N-terminal domain"/>
    <property type="match status" value="1"/>
</dbReference>
<keyword evidence="6 10" id="KW-0648">Protein biosynthesis</keyword>
<dbReference type="PROSITE" id="PS00178">
    <property type="entry name" value="AA_TRNA_LIGASE_I"/>
    <property type="match status" value="1"/>
</dbReference>
<dbReference type="Proteomes" id="UP000630660">
    <property type="component" value="Unassembled WGS sequence"/>
</dbReference>
<dbReference type="InterPro" id="IPR005148">
    <property type="entry name" value="Arg-tRNA-synth_N"/>
</dbReference>
<keyword evidence="4 10" id="KW-0547">Nucleotide-binding</keyword>
<evidence type="ECO:0000313" key="13">
    <source>
        <dbReference type="Proteomes" id="UP000630660"/>
    </source>
</evidence>
<organism evidence="12 13">
    <name type="scientific">candidate division WOR-3 bacterium</name>
    <dbReference type="NCBI Taxonomy" id="2052148"/>
    <lineage>
        <taxon>Bacteria</taxon>
        <taxon>Bacteria division WOR-3</taxon>
    </lineage>
</organism>
<dbReference type="InterPro" id="IPR001412">
    <property type="entry name" value="aa-tRNA-synth_I_CS"/>
</dbReference>
<evidence type="ECO:0000256" key="9">
    <source>
        <dbReference type="NCBIfam" id="TIGR00456"/>
    </source>
</evidence>
<feature type="non-terminal residue" evidence="12">
    <location>
        <position position="484"/>
    </location>
</feature>
<dbReference type="FunFam" id="3.40.50.620:FF:000116">
    <property type="entry name" value="Arginine--tRNA ligase"/>
    <property type="match status" value="1"/>
</dbReference>
<dbReference type="SMART" id="SM01016">
    <property type="entry name" value="Arg_tRNA_synt_N"/>
    <property type="match status" value="1"/>
</dbReference>
<name>A0A9D5KB80_UNCW3</name>
<keyword evidence="7 10" id="KW-0030">Aminoacyl-tRNA synthetase</keyword>